<evidence type="ECO:0000256" key="2">
    <source>
        <dbReference type="ARBA" id="ARBA00022966"/>
    </source>
</evidence>
<organism evidence="4 5">
    <name type="scientific">Strigamia maritima</name>
    <name type="common">European centipede</name>
    <name type="synonym">Geophilus maritimus</name>
    <dbReference type="NCBI Taxonomy" id="126957"/>
    <lineage>
        <taxon>Eukaryota</taxon>
        <taxon>Metazoa</taxon>
        <taxon>Ecdysozoa</taxon>
        <taxon>Arthropoda</taxon>
        <taxon>Myriapoda</taxon>
        <taxon>Chilopoda</taxon>
        <taxon>Pleurostigmophora</taxon>
        <taxon>Geophilomorpha</taxon>
        <taxon>Linotaeniidae</taxon>
        <taxon>Strigamia</taxon>
    </lineage>
</organism>
<dbReference type="Pfam" id="PF07677">
    <property type="entry name" value="A2M_recep"/>
    <property type="match status" value="1"/>
</dbReference>
<name>T1JMZ5_STRMM</name>
<dbReference type="Proteomes" id="UP000014500">
    <property type="component" value="Unassembled WGS sequence"/>
</dbReference>
<dbReference type="AlphaFoldDB" id="T1JMZ5"/>
<evidence type="ECO:0000313" key="5">
    <source>
        <dbReference type="Proteomes" id="UP000014500"/>
    </source>
</evidence>
<evidence type="ECO:0000259" key="3">
    <source>
        <dbReference type="SMART" id="SM01361"/>
    </source>
</evidence>
<evidence type="ECO:0000313" key="4">
    <source>
        <dbReference type="EnsemblMetazoa" id="SMAR015224-PA"/>
    </source>
</evidence>
<dbReference type="InterPro" id="IPR011626">
    <property type="entry name" value="Alpha-macroglobulin_TED"/>
</dbReference>
<feature type="domain" description="Alpha-macroglobulin receptor-binding" evidence="3">
    <location>
        <begin position="220"/>
        <end position="310"/>
    </location>
</feature>
<proteinExistence type="predicted"/>
<dbReference type="HOGENOM" id="CLU_880875_0_0_1"/>
<dbReference type="Pfam" id="PF07678">
    <property type="entry name" value="TED_complement"/>
    <property type="match status" value="1"/>
</dbReference>
<dbReference type="PANTHER" id="PTHR11412:SF136">
    <property type="entry name" value="CD109 ANTIGEN"/>
    <property type="match status" value="1"/>
</dbReference>
<dbReference type="PANTHER" id="PTHR11412">
    <property type="entry name" value="MACROGLOBULIN / COMPLEMENT"/>
    <property type="match status" value="1"/>
</dbReference>
<reference evidence="4" key="2">
    <citation type="submission" date="2015-02" db="UniProtKB">
        <authorList>
            <consortium name="EnsemblMetazoa"/>
        </authorList>
    </citation>
    <scope>IDENTIFICATION</scope>
</reference>
<dbReference type="InterPro" id="IPR008930">
    <property type="entry name" value="Terpenoid_cyclase/PrenylTrfase"/>
</dbReference>
<dbReference type="GO" id="GO:0005615">
    <property type="term" value="C:extracellular space"/>
    <property type="evidence" value="ECO:0007669"/>
    <property type="project" value="InterPro"/>
</dbReference>
<protein>
    <recommendedName>
        <fullName evidence="3">Alpha-macroglobulin receptor-binding domain-containing protein</fullName>
    </recommendedName>
</protein>
<accession>T1JMZ5</accession>
<dbReference type="InterPro" id="IPR009048">
    <property type="entry name" value="A-macroglobulin_rcpt-bd"/>
</dbReference>
<dbReference type="SMART" id="SM01361">
    <property type="entry name" value="A2M_recep"/>
    <property type="match status" value="1"/>
</dbReference>
<dbReference type="PhylomeDB" id="T1JMZ5"/>
<reference evidence="5" key="1">
    <citation type="submission" date="2011-05" db="EMBL/GenBank/DDBJ databases">
        <authorList>
            <person name="Richards S.R."/>
            <person name="Qu J."/>
            <person name="Jiang H."/>
            <person name="Jhangiani S.N."/>
            <person name="Agravi P."/>
            <person name="Goodspeed R."/>
            <person name="Gross S."/>
            <person name="Mandapat C."/>
            <person name="Jackson L."/>
            <person name="Mathew T."/>
            <person name="Pu L."/>
            <person name="Thornton R."/>
            <person name="Saada N."/>
            <person name="Wilczek-Boney K.B."/>
            <person name="Lee S."/>
            <person name="Kovar C."/>
            <person name="Wu Y."/>
            <person name="Scherer S.E."/>
            <person name="Worley K.C."/>
            <person name="Muzny D.M."/>
            <person name="Gibbs R."/>
        </authorList>
    </citation>
    <scope>NUCLEOTIDE SEQUENCE</scope>
    <source>
        <strain evidence="5">Brora</strain>
    </source>
</reference>
<keyword evidence="1" id="KW-0732">Signal</keyword>
<dbReference type="EnsemblMetazoa" id="SMAR015224-RA">
    <property type="protein sequence ID" value="SMAR015224-PA"/>
    <property type="gene ID" value="SMAR015224"/>
</dbReference>
<dbReference type="STRING" id="126957.T1JMZ5"/>
<dbReference type="OMA" id="FIHEAIL"/>
<dbReference type="Gene3D" id="1.50.10.20">
    <property type="match status" value="1"/>
</dbReference>
<sequence>MGLYSLIITTYALHVARSAKKDDFLKAIEKKAIAKDSKTHWDIPQDPEKPEISKSLSIEATAYACLIYLFREEFEVALPIIRWLIEQQTAQGGFESTQDTVLAIEALGHAAAKLANKPGSAIEIQVKAEDTSKSFHVDSGTAFIFQIADLPVPTKLITISATGNGVAVVQVSYTYNVIIRPPQPLAPEFSGSCKATQKEDNNRNFDLEVCVKKRKSSPANNMVAMEISMGTGSVVDKQSLPTCVASNEDNAIKKTETLQYDTKVVIYFNALTDVCVNVGATQTHMVFNIQPAVVKVYDYYEPDKCGEMRYNAPEIK</sequence>
<dbReference type="EMBL" id="JH431880">
    <property type="status" value="NOT_ANNOTATED_CDS"/>
    <property type="molecule type" value="Genomic_DNA"/>
</dbReference>
<dbReference type="Gene3D" id="2.60.40.690">
    <property type="entry name" value="Alpha-macroglobulin, receptor-binding domain"/>
    <property type="match status" value="1"/>
</dbReference>
<dbReference type="SUPFAM" id="SSF49410">
    <property type="entry name" value="Alpha-macroglobulin receptor domain"/>
    <property type="match status" value="1"/>
</dbReference>
<dbReference type="InterPro" id="IPR050473">
    <property type="entry name" value="A2M/Complement_sys"/>
</dbReference>
<keyword evidence="2" id="KW-0882">Thioester bond</keyword>
<keyword evidence="5" id="KW-1185">Reference proteome</keyword>
<dbReference type="SUPFAM" id="SSF48239">
    <property type="entry name" value="Terpenoid cyclases/Protein prenyltransferases"/>
    <property type="match status" value="1"/>
</dbReference>
<dbReference type="InterPro" id="IPR036595">
    <property type="entry name" value="A-macroglobulin_rcpt-bd_sf"/>
</dbReference>
<evidence type="ECO:0000256" key="1">
    <source>
        <dbReference type="ARBA" id="ARBA00022729"/>
    </source>
</evidence>
<dbReference type="eggNOG" id="KOG1366">
    <property type="taxonomic scope" value="Eukaryota"/>
</dbReference>